<proteinExistence type="inferred from homology"/>
<keyword evidence="4" id="KW-0472">Membrane</keyword>
<dbReference type="GO" id="GO:0030976">
    <property type="term" value="F:thiamine pyrophosphate binding"/>
    <property type="evidence" value="ECO:0007669"/>
    <property type="project" value="InterPro"/>
</dbReference>
<evidence type="ECO:0000313" key="8">
    <source>
        <dbReference type="EMBL" id="MBQ0825387.1"/>
    </source>
</evidence>
<dbReference type="InterPro" id="IPR029061">
    <property type="entry name" value="THDP-binding"/>
</dbReference>
<dbReference type="GO" id="GO:0000287">
    <property type="term" value="F:magnesium ion binding"/>
    <property type="evidence" value="ECO:0007669"/>
    <property type="project" value="InterPro"/>
</dbReference>
<dbReference type="Pfam" id="PF02776">
    <property type="entry name" value="TPP_enzyme_N"/>
    <property type="match status" value="1"/>
</dbReference>
<dbReference type="RefSeq" id="WP_210868069.1">
    <property type="nucleotide sequence ID" value="NZ_JAGPNL010000001.1"/>
</dbReference>
<comment type="similarity">
    <text evidence="1 3">Belongs to the TPP enzyme family.</text>
</comment>
<dbReference type="GO" id="GO:0050660">
    <property type="term" value="F:flavin adenine dinucleotide binding"/>
    <property type="evidence" value="ECO:0007669"/>
    <property type="project" value="TreeGrafter"/>
</dbReference>
<dbReference type="InterPro" id="IPR029035">
    <property type="entry name" value="DHS-like_NAD/FAD-binding_dom"/>
</dbReference>
<comment type="caution">
    <text evidence="8">The sequence shown here is derived from an EMBL/GenBank/DDBJ whole genome shotgun (WGS) entry which is preliminary data.</text>
</comment>
<dbReference type="Pfam" id="PF00205">
    <property type="entry name" value="TPP_enzyme_M"/>
    <property type="match status" value="1"/>
</dbReference>
<keyword evidence="9" id="KW-1185">Reference proteome</keyword>
<feature type="domain" description="Thiamine pyrophosphate enzyme N-terminal TPP-binding" evidence="7">
    <location>
        <begin position="22"/>
        <end position="125"/>
    </location>
</feature>
<dbReference type="GO" id="GO:0003984">
    <property type="term" value="F:acetolactate synthase activity"/>
    <property type="evidence" value="ECO:0007669"/>
    <property type="project" value="TreeGrafter"/>
</dbReference>
<dbReference type="Gene3D" id="3.40.50.970">
    <property type="match status" value="2"/>
</dbReference>
<evidence type="ECO:0000256" key="3">
    <source>
        <dbReference type="RuleBase" id="RU362132"/>
    </source>
</evidence>
<accession>A0A941B0V5</accession>
<protein>
    <submittedName>
        <fullName evidence="8">Thiamine pyrophosphate-binding protein</fullName>
    </submittedName>
</protein>
<keyword evidence="4" id="KW-0812">Transmembrane</keyword>
<keyword evidence="2 3" id="KW-0786">Thiamine pyrophosphate</keyword>
<dbReference type="PANTHER" id="PTHR18968">
    <property type="entry name" value="THIAMINE PYROPHOSPHATE ENZYMES"/>
    <property type="match status" value="1"/>
</dbReference>
<feature type="transmembrane region" description="Helical" evidence="4">
    <location>
        <begin position="451"/>
        <end position="471"/>
    </location>
</feature>
<feature type="transmembrane region" description="Helical" evidence="4">
    <location>
        <begin position="411"/>
        <end position="431"/>
    </location>
</feature>
<dbReference type="SUPFAM" id="SSF52467">
    <property type="entry name" value="DHS-like NAD/FAD-binding domain"/>
    <property type="match status" value="1"/>
</dbReference>
<dbReference type="SUPFAM" id="SSF52518">
    <property type="entry name" value="Thiamin diphosphate-binding fold (THDP-binding)"/>
    <property type="match status" value="2"/>
</dbReference>
<dbReference type="InterPro" id="IPR011766">
    <property type="entry name" value="TPP_enzyme_TPP-bd"/>
</dbReference>
<evidence type="ECO:0000256" key="1">
    <source>
        <dbReference type="ARBA" id="ARBA00007812"/>
    </source>
</evidence>
<name>A0A941B0V5_9ACTN</name>
<organism evidence="8 9">
    <name type="scientific">Streptomyces tagetis</name>
    <dbReference type="NCBI Taxonomy" id="2820809"/>
    <lineage>
        <taxon>Bacteria</taxon>
        <taxon>Bacillati</taxon>
        <taxon>Actinomycetota</taxon>
        <taxon>Actinomycetes</taxon>
        <taxon>Kitasatosporales</taxon>
        <taxon>Streptomycetaceae</taxon>
        <taxon>Streptomyces</taxon>
    </lineage>
</organism>
<dbReference type="PANTHER" id="PTHR18968:SF133">
    <property type="entry name" value="BENZOYLFORMATE DECARBOXYLASE"/>
    <property type="match status" value="1"/>
</dbReference>
<keyword evidence="4" id="KW-1133">Transmembrane helix</keyword>
<evidence type="ECO:0000259" key="7">
    <source>
        <dbReference type="Pfam" id="PF02776"/>
    </source>
</evidence>
<evidence type="ECO:0000259" key="6">
    <source>
        <dbReference type="Pfam" id="PF02775"/>
    </source>
</evidence>
<dbReference type="InterPro" id="IPR012001">
    <property type="entry name" value="Thiamin_PyroP_enz_TPP-bd_dom"/>
</dbReference>
<dbReference type="Proteomes" id="UP000677875">
    <property type="component" value="Unassembled WGS sequence"/>
</dbReference>
<evidence type="ECO:0000313" key="9">
    <source>
        <dbReference type="Proteomes" id="UP000677875"/>
    </source>
</evidence>
<sequence length="552" mass="57690">MTTQGADRADADVRADLPDGHTVRDAVFHLMRHFGMTTIFANPGSTEIQFLTGLPDDLGFRLALHEGSVVGMATGWATATGRPAFVNLHTTAGLANAAGALATARTNRAPLVVVVGQQDRRHLAHDPFLAGRLDGLVGEYPVWTGHPARAQDVPAAIARAHHEALTALGPAIVVVPMDDWLRPAETHRGAAPLDLRRGRAVPGPEAGELAALVDGARHPAIVVGAAADDAESWAAVTELAERTGAPVWQEPFGARAGFPQDHPAFAGHLPPGRSGVRAALEGHDLLLVLGAPVLRQYPWEPGDLVPEGTRVAQVTPYADETHHSIADLALVADVALTCRALTGRIAARPARTSPARPPREALPLPAPGEPLRPGHVFDLLAAGLPADTILVEESPSSRPELHRRVPARAPLGFVSAAAGGLGFGLPAAVGLKLGAPERPVAAVLGDGSSLYGIQGLWSAAHYGVGVLFVVLSNGGYAIMDRLAERSGQGKQPWPAFEEVRISTLASGFGCPALRVTTYGELKDALDEVLPDLARRGTPLVLDVRVAADPAYA</sequence>
<dbReference type="EMBL" id="JAGPNL010000001">
    <property type="protein sequence ID" value="MBQ0825387.1"/>
    <property type="molecule type" value="Genomic_DNA"/>
</dbReference>
<dbReference type="AlphaFoldDB" id="A0A941B0V5"/>
<gene>
    <name evidence="8" type="ORF">J5Y05_02495</name>
</gene>
<feature type="domain" description="Thiamine pyrophosphate enzyme TPP-binding" evidence="6">
    <location>
        <begin position="406"/>
        <end position="543"/>
    </location>
</feature>
<dbReference type="InterPro" id="IPR045229">
    <property type="entry name" value="TPP_enz"/>
</dbReference>
<feature type="domain" description="Thiamine pyrophosphate enzyme central" evidence="5">
    <location>
        <begin position="208"/>
        <end position="341"/>
    </location>
</feature>
<dbReference type="InterPro" id="IPR012000">
    <property type="entry name" value="Thiamin_PyroP_enz_cen_dom"/>
</dbReference>
<reference evidence="8" key="1">
    <citation type="submission" date="2021-04" db="EMBL/GenBank/DDBJ databases">
        <title>Genome seq and assembly of Streptomyces sp. RG38.</title>
        <authorList>
            <person name="Chhetri G."/>
        </authorList>
    </citation>
    <scope>NUCLEOTIDE SEQUENCE</scope>
    <source>
        <strain evidence="8">RG38</strain>
    </source>
</reference>
<dbReference type="Gene3D" id="3.40.50.1220">
    <property type="entry name" value="TPP-binding domain"/>
    <property type="match status" value="1"/>
</dbReference>
<evidence type="ECO:0000259" key="5">
    <source>
        <dbReference type="Pfam" id="PF00205"/>
    </source>
</evidence>
<evidence type="ECO:0000256" key="2">
    <source>
        <dbReference type="ARBA" id="ARBA00023052"/>
    </source>
</evidence>
<dbReference type="Pfam" id="PF02775">
    <property type="entry name" value="TPP_enzyme_C"/>
    <property type="match status" value="1"/>
</dbReference>
<dbReference type="CDD" id="cd07035">
    <property type="entry name" value="TPP_PYR_POX_like"/>
    <property type="match status" value="1"/>
</dbReference>
<evidence type="ECO:0000256" key="4">
    <source>
        <dbReference type="SAM" id="Phobius"/>
    </source>
</evidence>
<dbReference type="CDD" id="cd02002">
    <property type="entry name" value="TPP_BFDC"/>
    <property type="match status" value="1"/>
</dbReference>